<protein>
    <submittedName>
        <fullName evidence="1">Uncharacterized protein</fullName>
    </submittedName>
</protein>
<dbReference type="OrthoDB" id="5923803at2759"/>
<dbReference type="AlphaFoldDB" id="A0A0V1KK57"/>
<proteinExistence type="predicted"/>
<organism evidence="1 2">
    <name type="scientific">Trichinella nativa</name>
    <dbReference type="NCBI Taxonomy" id="6335"/>
    <lineage>
        <taxon>Eukaryota</taxon>
        <taxon>Metazoa</taxon>
        <taxon>Ecdysozoa</taxon>
        <taxon>Nematoda</taxon>
        <taxon>Enoplea</taxon>
        <taxon>Dorylaimia</taxon>
        <taxon>Trichinellida</taxon>
        <taxon>Trichinellidae</taxon>
        <taxon>Trichinella</taxon>
    </lineage>
</organism>
<gene>
    <name evidence="1" type="ORF">T02_8085</name>
</gene>
<evidence type="ECO:0000313" key="2">
    <source>
        <dbReference type="Proteomes" id="UP000054721"/>
    </source>
</evidence>
<accession>A0A0V1KK57</accession>
<dbReference type="EMBL" id="JYDW01000601">
    <property type="protein sequence ID" value="KRZ47707.1"/>
    <property type="molecule type" value="Genomic_DNA"/>
</dbReference>
<keyword evidence="2" id="KW-1185">Reference proteome</keyword>
<name>A0A0V1KK57_9BILA</name>
<comment type="caution">
    <text evidence="1">The sequence shown here is derived from an EMBL/GenBank/DDBJ whole genome shotgun (WGS) entry which is preliminary data.</text>
</comment>
<sequence>MRVLNFTYRESIARLINVMMLSGSVPMQCVQTLIEEDGEWCGMSFQRPLYQPGLCQLPYGDSRLMAERLPGIVLPQHTLQDKHGCFSLFYQKAIVSGVFCWNSSTQNLVAMHNYQQGWSLGLG</sequence>
<dbReference type="Proteomes" id="UP000054721">
    <property type="component" value="Unassembled WGS sequence"/>
</dbReference>
<reference evidence="1 2" key="1">
    <citation type="submission" date="2015-05" db="EMBL/GenBank/DDBJ databases">
        <title>Evolution of Trichinella species and genotypes.</title>
        <authorList>
            <person name="Korhonen P.K."/>
            <person name="Edoardo P."/>
            <person name="Giuseppe L.R."/>
            <person name="Gasser R.B."/>
        </authorList>
    </citation>
    <scope>NUCLEOTIDE SEQUENCE [LARGE SCALE GENOMIC DNA]</scope>
    <source>
        <strain evidence="1">ISS10</strain>
    </source>
</reference>
<evidence type="ECO:0000313" key="1">
    <source>
        <dbReference type="EMBL" id="KRZ47707.1"/>
    </source>
</evidence>